<protein>
    <submittedName>
        <fullName evidence="1">DUF2513 domain-containing protein</fullName>
    </submittedName>
</protein>
<evidence type="ECO:0000313" key="1">
    <source>
        <dbReference type="EMBL" id="TBM43574.1"/>
    </source>
</evidence>
<dbReference type="AlphaFoldDB" id="A0A7Z7YEY0"/>
<organism evidence="1 2">
    <name type="scientific">Vibrio cholerae</name>
    <dbReference type="NCBI Taxonomy" id="666"/>
    <lineage>
        <taxon>Bacteria</taxon>
        <taxon>Pseudomonadati</taxon>
        <taxon>Pseudomonadota</taxon>
        <taxon>Gammaproteobacteria</taxon>
        <taxon>Vibrionales</taxon>
        <taxon>Vibrionaceae</taxon>
        <taxon>Vibrio</taxon>
    </lineage>
</organism>
<dbReference type="EMBL" id="SISP01000009">
    <property type="protein sequence ID" value="TBM43574.1"/>
    <property type="molecule type" value="Genomic_DNA"/>
</dbReference>
<reference evidence="1 2" key="1">
    <citation type="submission" date="2019-02" db="EMBL/GenBank/DDBJ databases">
        <title>Genomic plasticity associated with the antimicrobial resistance in Vibrio cholerae.</title>
        <authorList>
            <person name="Verma J."/>
            <person name="Bag S."/>
            <person name="Saha B."/>
            <person name="Kumar P."/>
            <person name="Ghosh T.S."/>
            <person name="Dayal M."/>
            <person name="Senapati T."/>
            <person name="Mehra S."/>
            <person name="Dey P."/>
            <person name="Desigamani A."/>
            <person name="Kumar D."/>
            <person name="Rana P."/>
            <person name="Kumar B."/>
            <person name="Maiti T.K."/>
            <person name="Sharma N.C."/>
            <person name="Bhadra R.K."/>
            <person name="Mutreja A."/>
            <person name="Nair G.B."/>
            <person name="Ramamurthy T."/>
            <person name="Das B."/>
        </authorList>
    </citation>
    <scope>NUCLEOTIDE SEQUENCE [LARGE SCALE GENOMIC DNA]</scope>
    <source>
        <strain evidence="1 2">IDH06781</strain>
    </source>
</reference>
<comment type="caution">
    <text evidence="1">The sequence shown here is derived from an EMBL/GenBank/DDBJ whole genome shotgun (WGS) entry which is preliminary data.</text>
</comment>
<name>A0A7Z7YEY0_VIBCL</name>
<accession>A0A7Z7YEY0</accession>
<evidence type="ECO:0000313" key="2">
    <source>
        <dbReference type="Proteomes" id="UP000294145"/>
    </source>
</evidence>
<dbReference type="RefSeq" id="WP_054104001.1">
    <property type="nucleotide sequence ID" value="NZ_CTBD01000070.1"/>
</dbReference>
<proteinExistence type="predicted"/>
<dbReference type="Proteomes" id="UP000294145">
    <property type="component" value="Unassembled WGS sequence"/>
</dbReference>
<gene>
    <name evidence="1" type="ORF">EYB64_07445</name>
</gene>
<sequence length="133" mass="15456">MAVNPELLKNILFAFERSNSPETLLVAVAKEAKHAMQSKGEMYSHLQWLSDAGYIANHKGTKQTYTYVSFADEYELCHYRWRLTPSGYAFLKELLSIPAWDEFKESLKGESFEFLKQMLLKAVEKKLRQVMPE</sequence>